<feature type="region of interest" description="Disordered" evidence="1">
    <location>
        <begin position="1"/>
        <end position="62"/>
    </location>
</feature>
<proteinExistence type="predicted"/>
<organism evidence="2 3">
    <name type="scientific">Teichococcus globiformis</name>
    <dbReference type="NCBI Taxonomy" id="2307229"/>
    <lineage>
        <taxon>Bacteria</taxon>
        <taxon>Pseudomonadati</taxon>
        <taxon>Pseudomonadota</taxon>
        <taxon>Alphaproteobacteria</taxon>
        <taxon>Acetobacterales</taxon>
        <taxon>Roseomonadaceae</taxon>
        <taxon>Roseomonas</taxon>
    </lineage>
</organism>
<dbReference type="Proteomes" id="UP001595593">
    <property type="component" value="Unassembled WGS sequence"/>
</dbReference>
<gene>
    <name evidence="2" type="ORF">ACFOD4_00280</name>
</gene>
<protein>
    <submittedName>
        <fullName evidence="2">Uncharacterized protein</fullName>
    </submittedName>
</protein>
<accession>A0ABV7FTG9</accession>
<feature type="compositionally biased region" description="Polar residues" evidence="1">
    <location>
        <begin position="39"/>
        <end position="62"/>
    </location>
</feature>
<reference evidence="3" key="1">
    <citation type="journal article" date="2019" name="Int. J. Syst. Evol. Microbiol.">
        <title>The Global Catalogue of Microorganisms (GCM) 10K type strain sequencing project: providing services to taxonomists for standard genome sequencing and annotation.</title>
        <authorList>
            <consortium name="The Broad Institute Genomics Platform"/>
            <consortium name="The Broad Institute Genome Sequencing Center for Infectious Disease"/>
            <person name="Wu L."/>
            <person name="Ma J."/>
        </authorList>
    </citation>
    <scope>NUCLEOTIDE SEQUENCE [LARGE SCALE GENOMIC DNA]</scope>
    <source>
        <strain evidence="3">KCTC 52094</strain>
    </source>
</reference>
<dbReference type="EMBL" id="JBHRTN010000002">
    <property type="protein sequence ID" value="MFC3123480.1"/>
    <property type="molecule type" value="Genomic_DNA"/>
</dbReference>
<dbReference type="RefSeq" id="WP_379592398.1">
    <property type="nucleotide sequence ID" value="NZ_JBHRTN010000002.1"/>
</dbReference>
<comment type="caution">
    <text evidence="2">The sequence shown here is derived from an EMBL/GenBank/DDBJ whole genome shotgun (WGS) entry which is preliminary data.</text>
</comment>
<evidence type="ECO:0000313" key="3">
    <source>
        <dbReference type="Proteomes" id="UP001595593"/>
    </source>
</evidence>
<name>A0ABV7FTG9_9PROT</name>
<sequence length="62" mass="6539">MSKAHMPPVPPANRAATPGADRNTPPAKEAQGSGKQVDETPNQGQSGTIKQNTTHQGLQHDR</sequence>
<evidence type="ECO:0000313" key="2">
    <source>
        <dbReference type="EMBL" id="MFC3123480.1"/>
    </source>
</evidence>
<keyword evidence="3" id="KW-1185">Reference proteome</keyword>
<evidence type="ECO:0000256" key="1">
    <source>
        <dbReference type="SAM" id="MobiDB-lite"/>
    </source>
</evidence>